<evidence type="ECO:0000313" key="3">
    <source>
        <dbReference type="Proteomes" id="UP000593880"/>
    </source>
</evidence>
<evidence type="ECO:0000313" key="2">
    <source>
        <dbReference type="EMBL" id="QOZ59593.1"/>
    </source>
</evidence>
<proteinExistence type="predicted"/>
<name>A0A410V4E7_9BRAD</name>
<dbReference type="Proteomes" id="UP000625079">
    <property type="component" value="Unassembled WGS sequence"/>
</dbReference>
<reference evidence="2 3" key="2">
    <citation type="submission" date="2018-06" db="EMBL/GenBank/DDBJ databases">
        <title>Comparative genomics of rhizobia nodulating Arachis hypogaea in China.</title>
        <authorList>
            <person name="Li Y."/>
        </authorList>
    </citation>
    <scope>NUCLEOTIDE SEQUENCE [LARGE SCALE GENOMIC DNA]</scope>
    <source>
        <strain evidence="2 3">CCBAU 51658</strain>
    </source>
</reference>
<reference evidence="1" key="3">
    <citation type="submission" date="2022-12" db="EMBL/GenBank/DDBJ databases">
        <authorList>
            <person name="Sun Q."/>
            <person name="Zhou Y."/>
        </authorList>
    </citation>
    <scope>NUCLEOTIDE SEQUENCE</scope>
    <source>
        <strain evidence="1">CGMCC 1.15034</strain>
    </source>
</reference>
<organism evidence="1 4">
    <name type="scientific">Bradyrhizobium guangdongense</name>
    <dbReference type="NCBI Taxonomy" id="1325090"/>
    <lineage>
        <taxon>Bacteria</taxon>
        <taxon>Pseudomonadati</taxon>
        <taxon>Pseudomonadota</taxon>
        <taxon>Alphaproteobacteria</taxon>
        <taxon>Hyphomicrobiales</taxon>
        <taxon>Nitrobacteraceae</taxon>
        <taxon>Bradyrhizobium</taxon>
    </lineage>
</organism>
<protein>
    <submittedName>
        <fullName evidence="1">Uncharacterized protein</fullName>
    </submittedName>
</protein>
<dbReference type="EMBL" id="CP030057">
    <property type="protein sequence ID" value="QOZ59593.1"/>
    <property type="molecule type" value="Genomic_DNA"/>
</dbReference>
<reference evidence="1" key="1">
    <citation type="journal article" date="2014" name="Int. J. Syst. Evol. Microbiol.">
        <title>Complete genome sequence of Corynebacterium casei LMG S-19264T (=DSM 44701T), isolated from a smear-ripened cheese.</title>
        <authorList>
            <consortium name="US DOE Joint Genome Institute (JGI-PGF)"/>
            <person name="Walter F."/>
            <person name="Albersmeier A."/>
            <person name="Kalinowski J."/>
            <person name="Ruckert C."/>
        </authorList>
    </citation>
    <scope>NUCLEOTIDE SEQUENCE</scope>
    <source>
        <strain evidence="1">CGMCC 1.15034</strain>
    </source>
</reference>
<dbReference type="Proteomes" id="UP000593880">
    <property type="component" value="Chromosome"/>
</dbReference>
<gene>
    <name evidence="1" type="ORF">GCM10010987_74380</name>
    <name evidence="2" type="ORF">XH86_13285</name>
</gene>
<dbReference type="RefSeq" id="WP_128965197.1">
    <property type="nucleotide sequence ID" value="NZ_BMHC01000030.1"/>
</dbReference>
<keyword evidence="3" id="KW-1185">Reference proteome</keyword>
<dbReference type="OrthoDB" id="8240312at2"/>
<accession>A0A410V4E7</accession>
<evidence type="ECO:0000313" key="1">
    <source>
        <dbReference type="EMBL" id="GGI33436.1"/>
    </source>
</evidence>
<sequence length="64" mass="7433">MPFENVSDHFIIHMYEAIRDDVHAEAAAGVRLLSGPAKERAEQLRQEIERRGLFYKPIEWPAKV</sequence>
<evidence type="ECO:0000313" key="4">
    <source>
        <dbReference type="Proteomes" id="UP000625079"/>
    </source>
</evidence>
<dbReference type="EMBL" id="BMHC01000030">
    <property type="protein sequence ID" value="GGI33436.1"/>
    <property type="molecule type" value="Genomic_DNA"/>
</dbReference>
<dbReference type="AlphaFoldDB" id="A0A410V4E7"/>